<dbReference type="InterPro" id="IPR007344">
    <property type="entry name" value="GrpB/CoaE"/>
</dbReference>
<dbReference type="Pfam" id="PF04229">
    <property type="entry name" value="GrpB"/>
    <property type="match status" value="1"/>
</dbReference>
<dbReference type="PANTHER" id="PTHR34822:SF1">
    <property type="entry name" value="GRPB FAMILY PROTEIN"/>
    <property type="match status" value="1"/>
</dbReference>
<keyword evidence="2" id="KW-1185">Reference proteome</keyword>
<protein>
    <recommendedName>
        <fullName evidence="3">GrpB family protein</fullName>
    </recommendedName>
</protein>
<organism evidence="1 2">
    <name type="scientific">Mesotoga prima MesG1.Ag.4.2</name>
    <dbReference type="NCBI Taxonomy" id="660470"/>
    <lineage>
        <taxon>Bacteria</taxon>
        <taxon>Thermotogati</taxon>
        <taxon>Thermotogota</taxon>
        <taxon>Thermotogae</taxon>
        <taxon>Kosmotogales</taxon>
        <taxon>Kosmotogaceae</taxon>
        <taxon>Mesotoga</taxon>
    </lineage>
</organism>
<proteinExistence type="predicted"/>
<gene>
    <name evidence="1" type="ORF">Theba_2450</name>
</gene>
<dbReference type="SUPFAM" id="SSF81301">
    <property type="entry name" value="Nucleotidyltransferase"/>
    <property type="match status" value="1"/>
</dbReference>
<evidence type="ECO:0000313" key="1">
    <source>
        <dbReference type="EMBL" id="AFK08062.1"/>
    </source>
</evidence>
<dbReference type="STRING" id="660470.Theba_2450"/>
<evidence type="ECO:0000313" key="2">
    <source>
        <dbReference type="Proteomes" id="UP000002881"/>
    </source>
</evidence>
<dbReference type="eggNOG" id="COG2320">
    <property type="taxonomic scope" value="Bacteria"/>
</dbReference>
<dbReference type="EMBL" id="CP003532">
    <property type="protein sequence ID" value="AFK08062.1"/>
    <property type="molecule type" value="Genomic_DNA"/>
</dbReference>
<dbReference type="Gene3D" id="3.30.460.10">
    <property type="entry name" value="Beta Polymerase, domain 2"/>
    <property type="match status" value="1"/>
</dbReference>
<dbReference type="AlphaFoldDB" id="I2F809"/>
<reference evidence="1 2" key="1">
    <citation type="journal article" date="2012" name="Genome Biol. Evol.">
        <title>Genome Sequence of the Mesophilic Thermotogales Bacterium Mesotoga prima MesG1.Ag.4.2 Reveals the Largest Thermotogales Genome To Date.</title>
        <authorList>
            <person name="Zhaxybayeva O."/>
            <person name="Swithers K.S."/>
            <person name="Foght J."/>
            <person name="Green A.G."/>
            <person name="Bruce D."/>
            <person name="Detter C."/>
            <person name="Han S."/>
            <person name="Teshima H."/>
            <person name="Han J."/>
            <person name="Woyke T."/>
            <person name="Pitluck S."/>
            <person name="Nolan M."/>
            <person name="Ivanova N."/>
            <person name="Pati A."/>
            <person name="Land M.L."/>
            <person name="Dlutek M."/>
            <person name="Doolittle W.F."/>
            <person name="Noll K.M."/>
            <person name="Nesbo C.L."/>
        </authorList>
    </citation>
    <scope>NUCLEOTIDE SEQUENCE [LARGE SCALE GENOMIC DNA]</scope>
    <source>
        <strain evidence="2">mesG1.Ag.4.2</strain>
    </source>
</reference>
<dbReference type="RefSeq" id="WP_006489862.1">
    <property type="nucleotide sequence ID" value="NC_017934.1"/>
</dbReference>
<dbReference type="HOGENOM" id="CLU_086407_4_1_0"/>
<name>I2F809_9BACT</name>
<evidence type="ECO:0008006" key="3">
    <source>
        <dbReference type="Google" id="ProtNLM"/>
    </source>
</evidence>
<accession>I2F809</accession>
<sequence length="172" mass="19910">MRGKPVIVAEYDSSWPELFRREAELIYAALEGVEMSIEHIGSTAVPGLQAKPVIDIMIGVSSLEQADSCVPFIERTGYLYRPEHEDSMPERRYFERSGSEIDCHVHLVVFGSKFWRGHIFFRNCLRENPEIVQQYAALKKELAEKYRDNREAYTNGKAEFIQGILRRQKDPL</sequence>
<dbReference type="PANTHER" id="PTHR34822">
    <property type="entry name" value="GRPB DOMAIN PROTEIN (AFU_ORTHOLOGUE AFUA_1G01530)"/>
    <property type="match status" value="1"/>
</dbReference>
<dbReference type="GeneID" id="87108157"/>
<dbReference type="InterPro" id="IPR043519">
    <property type="entry name" value="NT_sf"/>
</dbReference>
<dbReference type="KEGG" id="mpg:Theba_2450"/>
<dbReference type="Proteomes" id="UP000002881">
    <property type="component" value="Chromosome"/>
</dbReference>